<accession>A0ABT1Y6H7</accession>
<name>A0ABT1Y6H7_9FIRM</name>
<dbReference type="Gene3D" id="3.40.50.720">
    <property type="entry name" value="NAD(P)-binding Rossmann-like Domain"/>
    <property type="match status" value="1"/>
</dbReference>
<dbReference type="PANTHER" id="PTHR33303">
    <property type="entry name" value="CYTOPLASMIC PROTEIN-RELATED"/>
    <property type="match status" value="1"/>
</dbReference>
<dbReference type="PANTHER" id="PTHR33303:SF2">
    <property type="entry name" value="COA-BINDING DOMAIN-CONTAINING PROTEIN"/>
    <property type="match status" value="1"/>
</dbReference>
<evidence type="ECO:0000259" key="1">
    <source>
        <dbReference type="SMART" id="SM00881"/>
    </source>
</evidence>
<gene>
    <name evidence="2" type="ORF">NVS47_08300</name>
</gene>
<dbReference type="SMART" id="SM00881">
    <property type="entry name" value="CoA_binding"/>
    <property type="match status" value="1"/>
</dbReference>
<dbReference type="Proteomes" id="UP001524944">
    <property type="component" value="Unassembled WGS sequence"/>
</dbReference>
<keyword evidence="3" id="KW-1185">Reference proteome</keyword>
<reference evidence="2 3" key="1">
    <citation type="submission" date="2022-08" db="EMBL/GenBank/DDBJ databases">
        <title>Proteogenomics of the novel Dehalobacterium formicoaceticum strain EZ94 highlights a key role of methyltransferases during anaerobic dichloromethane degradation.</title>
        <authorList>
            <person name="Wasmund K."/>
        </authorList>
    </citation>
    <scope>NUCLEOTIDE SEQUENCE [LARGE SCALE GENOMIC DNA]</scope>
    <source>
        <strain evidence="2 3">EZ94</strain>
    </source>
</reference>
<protein>
    <submittedName>
        <fullName evidence="2">CoA-binding protein</fullName>
    </submittedName>
</protein>
<dbReference type="InterPro" id="IPR003781">
    <property type="entry name" value="CoA-bd"/>
</dbReference>
<comment type="caution">
    <text evidence="2">The sequence shown here is derived from an EMBL/GenBank/DDBJ whole genome shotgun (WGS) entry which is preliminary data.</text>
</comment>
<sequence>MDLKNAKTIAVVGLSPDPTKASHRVAKYMQGKGYDIIPINPTVQEVLGATSYPDLMSLPAGISIDIVNIFRKSSAVVPIVEQAIKRRAKMIWMQEDVVNEDAKKMAEEAGLDVEMDSCIMKVHLCQKGRD</sequence>
<dbReference type="EMBL" id="JANPWE010000003">
    <property type="protein sequence ID" value="MCR6545514.1"/>
    <property type="molecule type" value="Genomic_DNA"/>
</dbReference>
<feature type="domain" description="CoA-binding" evidence="1">
    <location>
        <begin position="3"/>
        <end position="97"/>
    </location>
</feature>
<dbReference type="SUPFAM" id="SSF51735">
    <property type="entry name" value="NAD(P)-binding Rossmann-fold domains"/>
    <property type="match status" value="1"/>
</dbReference>
<organism evidence="2 3">
    <name type="scientific">Dehalobacterium formicoaceticum</name>
    <dbReference type="NCBI Taxonomy" id="51515"/>
    <lineage>
        <taxon>Bacteria</taxon>
        <taxon>Bacillati</taxon>
        <taxon>Bacillota</taxon>
        <taxon>Clostridia</taxon>
        <taxon>Eubacteriales</taxon>
        <taxon>Peptococcaceae</taxon>
        <taxon>Dehalobacterium</taxon>
    </lineage>
</organism>
<evidence type="ECO:0000313" key="2">
    <source>
        <dbReference type="EMBL" id="MCR6545514.1"/>
    </source>
</evidence>
<dbReference type="InterPro" id="IPR036291">
    <property type="entry name" value="NAD(P)-bd_dom_sf"/>
</dbReference>
<proteinExistence type="predicted"/>
<dbReference type="RefSeq" id="WP_089609214.1">
    <property type="nucleotide sequence ID" value="NZ_CP022121.1"/>
</dbReference>
<dbReference type="Pfam" id="PF13380">
    <property type="entry name" value="CoA_binding_2"/>
    <property type="match status" value="1"/>
</dbReference>
<evidence type="ECO:0000313" key="3">
    <source>
        <dbReference type="Proteomes" id="UP001524944"/>
    </source>
</evidence>